<dbReference type="Proteomes" id="UP000003167">
    <property type="component" value="Unassembled WGS sequence"/>
</dbReference>
<gene>
    <name evidence="1" type="ORF">HMPREF9944_01578</name>
</gene>
<sequence length="95" mass="11292">MVCNFAKYSQFLMFLQVISLNHYHIFNSFYQFVCAAYAFKPEFSHILLPFFHNIYKSFYLGKEALRIYLIVYNGGNKSVSSIESEIYNVPMHHFL</sequence>
<dbReference type="AlphaFoldDB" id="H1HN34"/>
<name>H1HN34_9BACT</name>
<evidence type="ECO:0000313" key="2">
    <source>
        <dbReference type="Proteomes" id="UP000003167"/>
    </source>
</evidence>
<reference evidence="1 2" key="1">
    <citation type="submission" date="2011-12" db="EMBL/GenBank/DDBJ databases">
        <title>The Genome Sequence of Prevotella maculosa OT 289.</title>
        <authorList>
            <consortium name="The Broad Institute Genome Sequencing Platform"/>
            <person name="Earl A."/>
            <person name="Ward D."/>
            <person name="Feldgarden M."/>
            <person name="Gevers D."/>
            <person name="Izard J."/>
            <person name="Blanton J.M."/>
            <person name="Mathney J."/>
            <person name="Tanner A.C."/>
            <person name="Dewhirst F.E."/>
            <person name="Young S.K."/>
            <person name="Zeng Q."/>
            <person name="Gargeya S."/>
            <person name="Fitzgerald M."/>
            <person name="Haas B."/>
            <person name="Abouelleil A."/>
            <person name="Alvarado L."/>
            <person name="Arachchi H.M."/>
            <person name="Berlin A."/>
            <person name="Chapman S.B."/>
            <person name="Gearin G."/>
            <person name="Goldberg J."/>
            <person name="Griggs A."/>
            <person name="Gujja S."/>
            <person name="Hansen M."/>
            <person name="Heiman D."/>
            <person name="Howarth C."/>
            <person name="Larimer J."/>
            <person name="Lui A."/>
            <person name="MacDonald P.J.P."/>
            <person name="McCowen C."/>
            <person name="Montmayeur A."/>
            <person name="Murphy C."/>
            <person name="Neiman D."/>
            <person name="Pearson M."/>
            <person name="Priest M."/>
            <person name="Roberts A."/>
            <person name="Saif S."/>
            <person name="Shea T."/>
            <person name="Sisk P."/>
            <person name="Stolte C."/>
            <person name="Sykes S."/>
            <person name="Wortman J."/>
            <person name="Nusbaum C."/>
            <person name="Birren B."/>
        </authorList>
    </citation>
    <scope>NUCLEOTIDE SEQUENCE [LARGE SCALE GENOMIC DNA]</scope>
    <source>
        <strain evidence="1 2">OT 289</strain>
    </source>
</reference>
<accession>H1HN34</accession>
<organism evidence="1 2">
    <name type="scientific">Segatella maculosa OT 289</name>
    <dbReference type="NCBI Taxonomy" id="999422"/>
    <lineage>
        <taxon>Bacteria</taxon>
        <taxon>Pseudomonadati</taxon>
        <taxon>Bacteroidota</taxon>
        <taxon>Bacteroidia</taxon>
        <taxon>Bacteroidales</taxon>
        <taxon>Prevotellaceae</taxon>
        <taxon>Segatella</taxon>
    </lineage>
</organism>
<dbReference type="STRING" id="999422.HMPREF9944_01578"/>
<proteinExistence type="predicted"/>
<comment type="caution">
    <text evidence="1">The sequence shown here is derived from an EMBL/GenBank/DDBJ whole genome shotgun (WGS) entry which is preliminary data.</text>
</comment>
<dbReference type="EMBL" id="AGEK01000028">
    <property type="protein sequence ID" value="EHO69721.1"/>
    <property type="molecule type" value="Genomic_DNA"/>
</dbReference>
<protein>
    <submittedName>
        <fullName evidence="1">Uncharacterized protein</fullName>
    </submittedName>
</protein>
<evidence type="ECO:0000313" key="1">
    <source>
        <dbReference type="EMBL" id="EHO69721.1"/>
    </source>
</evidence>
<keyword evidence="2" id="KW-1185">Reference proteome</keyword>
<dbReference type="HOGENOM" id="CLU_2370476_0_0_10"/>